<dbReference type="InterPro" id="IPR014782">
    <property type="entry name" value="Peptidase_M1_dom"/>
</dbReference>
<dbReference type="PANTHER" id="PTHR45726:SF3">
    <property type="entry name" value="LEUKOTRIENE A-4 HYDROLASE"/>
    <property type="match status" value="1"/>
</dbReference>
<dbReference type="InterPro" id="IPR034015">
    <property type="entry name" value="M1_LTA4H"/>
</dbReference>
<feature type="binding site" evidence="2">
    <location>
        <position position="363"/>
    </location>
    <ligand>
        <name>Zn(2+)</name>
        <dbReference type="ChEBI" id="CHEBI:29105"/>
        <note>catalytic</note>
    </ligand>
</feature>
<evidence type="ECO:0000256" key="2">
    <source>
        <dbReference type="PIRSR" id="PIRSR634015-3"/>
    </source>
</evidence>
<keyword evidence="2" id="KW-0862">Zinc</keyword>
<dbReference type="RefSeq" id="WP_129129797.1">
    <property type="nucleotide sequence ID" value="NZ_SDHW01000001.1"/>
</dbReference>
<reference evidence="5 6" key="1">
    <citation type="submission" date="2019-01" db="EMBL/GenBank/DDBJ databases">
        <title>Lacibacter sp. strain TTM-7.</title>
        <authorList>
            <person name="Chen W.-M."/>
        </authorList>
    </citation>
    <scope>NUCLEOTIDE SEQUENCE [LARGE SCALE GENOMIC DNA]</scope>
    <source>
        <strain evidence="5 6">TTM-7</strain>
    </source>
</reference>
<comment type="caution">
    <text evidence="5">The sequence shown here is derived from an EMBL/GenBank/DDBJ whole genome shotgun (WGS) entry which is preliminary data.</text>
</comment>
<accession>A0A4Q1CMZ6</accession>
<evidence type="ECO:0000259" key="4">
    <source>
        <dbReference type="Pfam" id="PF01433"/>
    </source>
</evidence>
<keyword evidence="6" id="KW-1185">Reference proteome</keyword>
<comment type="cofactor">
    <cofactor evidence="2">
        <name>Zn(2+)</name>
        <dbReference type="ChEBI" id="CHEBI:29105"/>
    </cofactor>
    <text evidence="2">Binds 1 zinc ion per subunit.</text>
</comment>
<protein>
    <submittedName>
        <fullName evidence="5">M1 family peptidase</fullName>
    </submittedName>
</protein>
<dbReference type="SUPFAM" id="SSF55486">
    <property type="entry name" value="Metalloproteases ('zincins'), catalytic domain"/>
    <property type="match status" value="1"/>
</dbReference>
<feature type="binding site" evidence="2">
    <location>
        <position position="386"/>
    </location>
    <ligand>
        <name>Zn(2+)</name>
        <dbReference type="ChEBI" id="CHEBI:29105"/>
        <note>catalytic</note>
    </ligand>
</feature>
<dbReference type="GO" id="GO:0008270">
    <property type="term" value="F:zinc ion binding"/>
    <property type="evidence" value="ECO:0007669"/>
    <property type="project" value="InterPro"/>
</dbReference>
<dbReference type="Pfam" id="PF01433">
    <property type="entry name" value="Peptidase_M1"/>
    <property type="match status" value="1"/>
</dbReference>
<dbReference type="InterPro" id="IPR027268">
    <property type="entry name" value="Peptidase_M4/M1_CTD_sf"/>
</dbReference>
<proteinExistence type="predicted"/>
<gene>
    <name evidence="5" type="ORF">ESA94_05305</name>
</gene>
<dbReference type="Proteomes" id="UP000290204">
    <property type="component" value="Unassembled WGS sequence"/>
</dbReference>
<dbReference type="GO" id="GO:0008237">
    <property type="term" value="F:metallopeptidase activity"/>
    <property type="evidence" value="ECO:0007669"/>
    <property type="project" value="InterPro"/>
</dbReference>
<feature type="signal peptide" evidence="3">
    <location>
        <begin position="1"/>
        <end position="18"/>
    </location>
</feature>
<sequence>MKKIVLLFAVFASLQVTAQQQYWQQQVNYSIDVKLNVNDKSIKAFEQIEYINQSPDTLTFIWFHLWPNAYKNEKTALYAQYKEGDKEGAKKFKQSDKGYIDSLDFKVNNIAVTVEADKKNIDIVKIILPQPLLPGGKINISTPFYVKFPTYFSRSGFIDDAFAVCQWYPKPAVYDRKGWHPMPYLNMGEYYSEFGSFTVNITVPSNYVVASTGALQNADELQALKASSSINKTKTENFTAYTPLSNTAFKTLQYKAENVHDFAWFTDNDFVVQYDTLALPSGKVIDAFTFFSNKANSEWSKSVNHVEDAVRHYSNWIGEYPYPVVNAVEGPGNVSSGGMEYPMVTLITSPEANTETLDAVITHEVGHNWFYGILGSNEREHAWMDEGLNSFFQFRYEAEKYRSNSIFGSALPAELKQRGPSEFLAIIYNAMNEIPMKDAIETPSEEFKNKDEYGIVIYLKTAIWAFLLEQELGRPVFDKAIHSYYDQWKFRHPYPEDFKLVLESVSNRSLDDLFLRLKEKGKLL</sequence>
<evidence type="ECO:0000313" key="6">
    <source>
        <dbReference type="Proteomes" id="UP000290204"/>
    </source>
</evidence>
<feature type="domain" description="Peptidase M1 membrane alanine aminopeptidase" evidence="4">
    <location>
        <begin position="318"/>
        <end position="513"/>
    </location>
</feature>
<dbReference type="Gene3D" id="1.10.390.10">
    <property type="entry name" value="Neutral Protease Domain 2"/>
    <property type="match status" value="1"/>
</dbReference>
<dbReference type="PANTHER" id="PTHR45726">
    <property type="entry name" value="LEUKOTRIENE A-4 HYDROLASE"/>
    <property type="match status" value="1"/>
</dbReference>
<keyword evidence="2" id="KW-0479">Metal-binding</keyword>
<dbReference type="CDD" id="cd09604">
    <property type="entry name" value="M1_APN_like"/>
    <property type="match status" value="1"/>
</dbReference>
<evidence type="ECO:0000256" key="3">
    <source>
        <dbReference type="SAM" id="SignalP"/>
    </source>
</evidence>
<feature type="chain" id="PRO_5020298513" evidence="3">
    <location>
        <begin position="19"/>
        <end position="524"/>
    </location>
</feature>
<feature type="active site" description="Proton acceptor" evidence="1">
    <location>
        <position position="364"/>
    </location>
</feature>
<feature type="active site" description="Proton donor" evidence="1">
    <location>
        <position position="458"/>
    </location>
</feature>
<dbReference type="EMBL" id="SDHW01000001">
    <property type="protein sequence ID" value="RXK62426.1"/>
    <property type="molecule type" value="Genomic_DNA"/>
</dbReference>
<organism evidence="5 6">
    <name type="scientific">Lacibacter luteus</name>
    <dbReference type="NCBI Taxonomy" id="2508719"/>
    <lineage>
        <taxon>Bacteria</taxon>
        <taxon>Pseudomonadati</taxon>
        <taxon>Bacteroidota</taxon>
        <taxon>Chitinophagia</taxon>
        <taxon>Chitinophagales</taxon>
        <taxon>Chitinophagaceae</taxon>
        <taxon>Lacibacter</taxon>
    </lineage>
</organism>
<dbReference type="AlphaFoldDB" id="A0A4Q1CMZ6"/>
<evidence type="ECO:0000313" key="5">
    <source>
        <dbReference type="EMBL" id="RXK62426.1"/>
    </source>
</evidence>
<feature type="binding site" evidence="2">
    <location>
        <position position="367"/>
    </location>
    <ligand>
        <name>Zn(2+)</name>
        <dbReference type="ChEBI" id="CHEBI:29105"/>
        <note>catalytic</note>
    </ligand>
</feature>
<evidence type="ECO:0000256" key="1">
    <source>
        <dbReference type="PIRSR" id="PIRSR634015-1"/>
    </source>
</evidence>
<dbReference type="OrthoDB" id="9814383at2"/>
<keyword evidence="3" id="KW-0732">Signal</keyword>
<name>A0A4Q1CMZ6_9BACT</name>